<keyword evidence="3" id="KW-1185">Reference proteome</keyword>
<organism evidence="2 3">
    <name type="scientific">Pleurodeles waltl</name>
    <name type="common">Iberian ribbed newt</name>
    <dbReference type="NCBI Taxonomy" id="8319"/>
    <lineage>
        <taxon>Eukaryota</taxon>
        <taxon>Metazoa</taxon>
        <taxon>Chordata</taxon>
        <taxon>Craniata</taxon>
        <taxon>Vertebrata</taxon>
        <taxon>Euteleostomi</taxon>
        <taxon>Amphibia</taxon>
        <taxon>Batrachia</taxon>
        <taxon>Caudata</taxon>
        <taxon>Salamandroidea</taxon>
        <taxon>Salamandridae</taxon>
        <taxon>Pleurodelinae</taxon>
        <taxon>Pleurodeles</taxon>
    </lineage>
</organism>
<feature type="region of interest" description="Disordered" evidence="1">
    <location>
        <begin position="1"/>
        <end position="26"/>
    </location>
</feature>
<dbReference type="EMBL" id="JANPWB010000005">
    <property type="protein sequence ID" value="KAJ1184106.1"/>
    <property type="molecule type" value="Genomic_DNA"/>
</dbReference>
<sequence length="250" mass="28156">MTQSETGRRCIGNTPETTPIATLTNGSGSLSGFSPIPICAPSTVVRSSPPLLIPLTSKTETLQQPSVAVDVSATLMGLNAQQLTQWFNSLNSPQSTSSGKGEEYLNKIRLGMEADELVEGTMGLNRLESYTEEELRYMCPRITREVSSIHKKLQEIADRNEIDIGKTKHLSRSYRLDFETKDFEHMRLAGMKTHLKEILQSAQVWRCLDKWESRWVKKKDKKKESTPDRNKKAQPNDDLITMLPMRETAG</sequence>
<proteinExistence type="predicted"/>
<protein>
    <submittedName>
        <fullName evidence="2">Uncharacterized protein</fullName>
    </submittedName>
</protein>
<feature type="compositionally biased region" description="Basic and acidic residues" evidence="1">
    <location>
        <begin position="222"/>
        <end position="235"/>
    </location>
</feature>
<evidence type="ECO:0000313" key="2">
    <source>
        <dbReference type="EMBL" id="KAJ1184106.1"/>
    </source>
</evidence>
<dbReference type="AlphaFoldDB" id="A0AAV7U6X7"/>
<comment type="caution">
    <text evidence="2">The sequence shown here is derived from an EMBL/GenBank/DDBJ whole genome shotgun (WGS) entry which is preliminary data.</text>
</comment>
<reference evidence="2" key="1">
    <citation type="journal article" date="2022" name="bioRxiv">
        <title>Sequencing and chromosome-scale assembly of the giantPleurodeles waltlgenome.</title>
        <authorList>
            <person name="Brown T."/>
            <person name="Elewa A."/>
            <person name="Iarovenko S."/>
            <person name="Subramanian E."/>
            <person name="Araus A.J."/>
            <person name="Petzold A."/>
            <person name="Susuki M."/>
            <person name="Suzuki K.-i.T."/>
            <person name="Hayashi T."/>
            <person name="Toyoda A."/>
            <person name="Oliveira C."/>
            <person name="Osipova E."/>
            <person name="Leigh N.D."/>
            <person name="Simon A."/>
            <person name="Yun M.H."/>
        </authorList>
    </citation>
    <scope>NUCLEOTIDE SEQUENCE</scope>
    <source>
        <strain evidence="2">20211129_DDA</strain>
        <tissue evidence="2">Liver</tissue>
    </source>
</reference>
<dbReference type="Proteomes" id="UP001066276">
    <property type="component" value="Chromosome 3_1"/>
</dbReference>
<feature type="compositionally biased region" description="Polar residues" evidence="1">
    <location>
        <begin position="14"/>
        <end position="26"/>
    </location>
</feature>
<accession>A0AAV7U6X7</accession>
<evidence type="ECO:0000313" key="3">
    <source>
        <dbReference type="Proteomes" id="UP001066276"/>
    </source>
</evidence>
<feature type="region of interest" description="Disordered" evidence="1">
    <location>
        <begin position="217"/>
        <end position="250"/>
    </location>
</feature>
<gene>
    <name evidence="2" type="ORF">NDU88_000916</name>
</gene>
<evidence type="ECO:0000256" key="1">
    <source>
        <dbReference type="SAM" id="MobiDB-lite"/>
    </source>
</evidence>
<name>A0AAV7U6X7_PLEWA</name>